<accession>A0A540VHK9</accession>
<comment type="caution">
    <text evidence="3">The sequence shown here is derived from an EMBL/GenBank/DDBJ whole genome shotgun (WGS) entry which is preliminary data.</text>
</comment>
<dbReference type="InterPro" id="IPR023374">
    <property type="entry name" value="AttH-like_dom_sf"/>
</dbReference>
<dbReference type="PANTHER" id="PTHR38591">
    <property type="entry name" value="HYDROLASE"/>
    <property type="match status" value="1"/>
</dbReference>
<dbReference type="Proteomes" id="UP000317371">
    <property type="component" value="Unassembled WGS sequence"/>
</dbReference>
<feature type="domain" description="AttH" evidence="2">
    <location>
        <begin position="64"/>
        <end position="241"/>
    </location>
</feature>
<gene>
    <name evidence="3" type="ORF">FKZ61_09040</name>
</gene>
<dbReference type="OrthoDB" id="9770826at2"/>
<dbReference type="Gene3D" id="2.40.370.10">
    <property type="entry name" value="AttH-like domain"/>
    <property type="match status" value="2"/>
</dbReference>
<dbReference type="Pfam" id="PF17186">
    <property type="entry name" value="Lipocalin_9"/>
    <property type="match status" value="1"/>
</dbReference>
<keyword evidence="4" id="KW-1185">Reference proteome</keyword>
<dbReference type="EMBL" id="VIGC01000009">
    <property type="protein sequence ID" value="TQE96256.1"/>
    <property type="molecule type" value="Genomic_DNA"/>
</dbReference>
<organism evidence="3 4">
    <name type="scientific">Litorilinea aerophila</name>
    <dbReference type="NCBI Taxonomy" id="1204385"/>
    <lineage>
        <taxon>Bacteria</taxon>
        <taxon>Bacillati</taxon>
        <taxon>Chloroflexota</taxon>
        <taxon>Caldilineae</taxon>
        <taxon>Caldilineales</taxon>
        <taxon>Caldilineaceae</taxon>
        <taxon>Litorilinea</taxon>
    </lineage>
</organism>
<evidence type="ECO:0000256" key="1">
    <source>
        <dbReference type="SAM" id="SignalP"/>
    </source>
</evidence>
<evidence type="ECO:0000259" key="2">
    <source>
        <dbReference type="Pfam" id="PF07143"/>
    </source>
</evidence>
<dbReference type="AlphaFoldDB" id="A0A540VHK9"/>
<feature type="chain" id="PRO_5021706017" evidence="1">
    <location>
        <begin position="19"/>
        <end position="384"/>
    </location>
</feature>
<dbReference type="PANTHER" id="PTHR38591:SF1">
    <property type="entry name" value="BLL1000 PROTEIN"/>
    <property type="match status" value="1"/>
</dbReference>
<sequence length="384" mass="42311">MLGWLMGLLLLSACTSLTRPPTQVASANVVAALSGPTDHGFARAMAPRPLAFPRDHGAHPEYQTEWWYYTGVLEDEAGQLFGYQLTFFRTALEPDMPTRSSDLATNQVYMAHFALTDVAGGRHVSFERYSRGAGGLASATGEPTYQVWLEDWSVQQTAPGVVHMQAAAERDGEEVSVDLTLRETRPPVLHGVAGLSQKGPEPGNASYYYSLIGLETTGSVTRQGRTAQVQGRSWMDHEFGTSALSADAVGWDWFSIQLDDGMALMLAQIRTRDGGRLRDFHGTVIFPDNRQETVAADDFQLTVLDHWTSPNTGVTYPSGWQLELPRFDLTLQISPLLRDQEMQVSFVYWEGAVTVTGNRGEEPVQGIGYVELTGYGSEREGLQR</sequence>
<feature type="signal peptide" evidence="1">
    <location>
        <begin position="1"/>
        <end position="18"/>
    </location>
</feature>
<reference evidence="3 4" key="1">
    <citation type="submission" date="2019-06" db="EMBL/GenBank/DDBJ databases">
        <title>Genome sequence of Litorilinea aerophila BAA-2444.</title>
        <authorList>
            <person name="Maclea K.S."/>
            <person name="Maurais E.G."/>
            <person name="Iannazzi L.C."/>
        </authorList>
    </citation>
    <scope>NUCLEOTIDE SEQUENCE [LARGE SCALE GENOMIC DNA]</scope>
    <source>
        <strain evidence="3 4">ATCC BAA-2444</strain>
    </source>
</reference>
<evidence type="ECO:0000313" key="4">
    <source>
        <dbReference type="Proteomes" id="UP000317371"/>
    </source>
</evidence>
<evidence type="ECO:0000313" key="3">
    <source>
        <dbReference type="EMBL" id="TQE96256.1"/>
    </source>
</evidence>
<keyword evidence="1" id="KW-0732">Signal</keyword>
<dbReference type="InterPro" id="IPR010791">
    <property type="entry name" value="AttH_dom"/>
</dbReference>
<protein>
    <submittedName>
        <fullName evidence="3">Carotenoid 1,2-hydratase</fullName>
    </submittedName>
</protein>
<name>A0A540VHK9_9CHLR</name>
<dbReference type="Pfam" id="PF07143">
    <property type="entry name" value="CrtC"/>
    <property type="match status" value="1"/>
</dbReference>
<dbReference type="SUPFAM" id="SSF159245">
    <property type="entry name" value="AttH-like"/>
    <property type="match status" value="1"/>
</dbReference>
<proteinExistence type="predicted"/>
<dbReference type="InParanoid" id="A0A540VHK9"/>